<evidence type="ECO:0000313" key="1">
    <source>
        <dbReference type="EMBL" id="THH05363.1"/>
    </source>
</evidence>
<dbReference type="Proteomes" id="UP000308199">
    <property type="component" value="Unassembled WGS sequence"/>
</dbReference>
<evidence type="ECO:0008006" key="3">
    <source>
        <dbReference type="Google" id="ProtNLM"/>
    </source>
</evidence>
<reference evidence="1 2" key="1">
    <citation type="submission" date="2019-02" db="EMBL/GenBank/DDBJ databases">
        <title>Genome sequencing of the rare red list fungi Phellinidium pouzarii.</title>
        <authorList>
            <person name="Buettner E."/>
            <person name="Kellner H."/>
        </authorList>
    </citation>
    <scope>NUCLEOTIDE SEQUENCE [LARGE SCALE GENOMIC DNA]</scope>
    <source>
        <strain evidence="1 2">DSM 108285</strain>
    </source>
</reference>
<dbReference type="AlphaFoldDB" id="A0A4V3XCD0"/>
<sequence>MTSNIVLPPLKTWATERLTALITASTQADFDRAFDSFVSKDVKVTFNGAPLTRDQYKKQLQGERILERSATINVLNAIQAAQLNTQASETSGLVGMFYDATYVEKILILGAPAEHSNQSSLNIHVETDKSIPLPPAGIHGDVERRRVFSLNQVSVDQRGEINKGN</sequence>
<keyword evidence="2" id="KW-1185">Reference proteome</keyword>
<dbReference type="EMBL" id="SGPK01000267">
    <property type="protein sequence ID" value="THH05363.1"/>
    <property type="molecule type" value="Genomic_DNA"/>
</dbReference>
<proteinExistence type="predicted"/>
<dbReference type="OrthoDB" id="3188871at2759"/>
<organism evidence="1 2">
    <name type="scientific">Phellinidium pouzarii</name>
    <dbReference type="NCBI Taxonomy" id="167371"/>
    <lineage>
        <taxon>Eukaryota</taxon>
        <taxon>Fungi</taxon>
        <taxon>Dikarya</taxon>
        <taxon>Basidiomycota</taxon>
        <taxon>Agaricomycotina</taxon>
        <taxon>Agaricomycetes</taxon>
        <taxon>Hymenochaetales</taxon>
        <taxon>Hymenochaetaceae</taxon>
        <taxon>Phellinidium</taxon>
    </lineage>
</organism>
<comment type="caution">
    <text evidence="1">The sequence shown here is derived from an EMBL/GenBank/DDBJ whole genome shotgun (WGS) entry which is preliminary data.</text>
</comment>
<gene>
    <name evidence="1" type="ORF">EW145_g4853</name>
</gene>
<protein>
    <recommendedName>
        <fullName evidence="3">NTF2 domain-containing protein</fullName>
    </recommendedName>
</protein>
<accession>A0A4V3XCD0</accession>
<name>A0A4V3XCD0_9AGAM</name>
<evidence type="ECO:0000313" key="2">
    <source>
        <dbReference type="Proteomes" id="UP000308199"/>
    </source>
</evidence>